<dbReference type="AlphaFoldDB" id="A0A369M0R8"/>
<keyword evidence="13" id="KW-1185">Reference proteome</keyword>
<dbReference type="Gene3D" id="3.10.50.40">
    <property type="match status" value="1"/>
</dbReference>
<evidence type="ECO:0000256" key="2">
    <source>
        <dbReference type="ARBA" id="ARBA00004496"/>
    </source>
</evidence>
<keyword evidence="6" id="KW-0143">Chaperone</keyword>
<dbReference type="EC" id="5.2.1.8" evidence="10"/>
<dbReference type="PROSITE" id="PS50059">
    <property type="entry name" value="FKBP_PPIASE"/>
    <property type="match status" value="1"/>
</dbReference>
<dbReference type="OrthoDB" id="25996at2"/>
<dbReference type="Pfam" id="PF00254">
    <property type="entry name" value="FKBP_C"/>
    <property type="match status" value="1"/>
</dbReference>
<proteinExistence type="inferred from homology"/>
<comment type="function">
    <text evidence="8">Also involved in hydrogenase metallocenter assembly, probably by participating in the nickel insertion step. This function in hydrogenase biosynthesis requires chaperone activity and the presence of the metal-binding domain, but not PPIase activity.</text>
</comment>
<organism evidence="12 13">
    <name type="scientific">Gordonibacter pamelaeae</name>
    <dbReference type="NCBI Taxonomy" id="471189"/>
    <lineage>
        <taxon>Bacteria</taxon>
        <taxon>Bacillati</taxon>
        <taxon>Actinomycetota</taxon>
        <taxon>Coriobacteriia</taxon>
        <taxon>Eggerthellales</taxon>
        <taxon>Eggerthellaceae</taxon>
        <taxon>Gordonibacter</taxon>
    </lineage>
</organism>
<dbReference type="GO" id="GO:0003755">
    <property type="term" value="F:peptidyl-prolyl cis-trans isomerase activity"/>
    <property type="evidence" value="ECO:0007669"/>
    <property type="project" value="UniProtKB-UniRule"/>
</dbReference>
<evidence type="ECO:0000256" key="6">
    <source>
        <dbReference type="ARBA" id="ARBA00023186"/>
    </source>
</evidence>
<name>A0A369M0R8_9ACTN</name>
<evidence type="ECO:0000256" key="5">
    <source>
        <dbReference type="ARBA" id="ARBA00023110"/>
    </source>
</evidence>
<evidence type="ECO:0000256" key="9">
    <source>
        <dbReference type="PROSITE-ProRule" id="PRU00277"/>
    </source>
</evidence>
<keyword evidence="4" id="KW-0963">Cytoplasm</keyword>
<dbReference type="InterPro" id="IPR046357">
    <property type="entry name" value="PPIase_dom_sf"/>
</dbReference>
<protein>
    <recommendedName>
        <fullName evidence="10">Peptidyl-prolyl cis-trans isomerase</fullName>
        <ecNumber evidence="10">5.2.1.8</ecNumber>
    </recommendedName>
</protein>
<dbReference type="EMBL" id="PPTS01000005">
    <property type="protein sequence ID" value="RDB65004.1"/>
    <property type="molecule type" value="Genomic_DNA"/>
</dbReference>
<dbReference type="GO" id="GO:0042026">
    <property type="term" value="P:protein refolding"/>
    <property type="evidence" value="ECO:0007669"/>
    <property type="project" value="UniProtKB-ARBA"/>
</dbReference>
<comment type="subcellular location">
    <subcellularLocation>
        <location evidence="2">Cytoplasm</location>
    </subcellularLocation>
</comment>
<keyword evidence="7 9" id="KW-0413">Isomerase</keyword>
<evidence type="ECO:0000256" key="1">
    <source>
        <dbReference type="ARBA" id="ARBA00000971"/>
    </source>
</evidence>
<dbReference type="RefSeq" id="WP_041238679.1">
    <property type="nucleotide sequence ID" value="NZ_CABMMS010000005.1"/>
</dbReference>
<dbReference type="InterPro" id="IPR001179">
    <property type="entry name" value="PPIase_FKBP_dom"/>
</dbReference>
<dbReference type="SUPFAM" id="SSF54534">
    <property type="entry name" value="FKBP-like"/>
    <property type="match status" value="1"/>
</dbReference>
<accession>A0A369M0R8</accession>
<evidence type="ECO:0000256" key="3">
    <source>
        <dbReference type="ARBA" id="ARBA00006577"/>
    </source>
</evidence>
<evidence type="ECO:0000256" key="4">
    <source>
        <dbReference type="ARBA" id="ARBA00022490"/>
    </source>
</evidence>
<evidence type="ECO:0000256" key="7">
    <source>
        <dbReference type="ARBA" id="ARBA00023235"/>
    </source>
</evidence>
<dbReference type="GeneID" id="78359992"/>
<gene>
    <name evidence="12" type="ORF">C1877_09845</name>
</gene>
<comment type="caution">
    <text evidence="12">The sequence shown here is derived from an EMBL/GenBank/DDBJ whole genome shotgun (WGS) entry which is preliminary data.</text>
</comment>
<evidence type="ECO:0000313" key="13">
    <source>
        <dbReference type="Proteomes" id="UP000254000"/>
    </source>
</evidence>
<dbReference type="Proteomes" id="UP000254000">
    <property type="component" value="Unassembled WGS sequence"/>
</dbReference>
<evidence type="ECO:0000259" key="11">
    <source>
        <dbReference type="PROSITE" id="PS50059"/>
    </source>
</evidence>
<keyword evidence="5 9" id="KW-0697">Rotamase</keyword>
<dbReference type="PANTHER" id="PTHR47861">
    <property type="entry name" value="FKBP-TYPE PEPTIDYL-PROLYL CIS-TRANS ISOMERASE SLYD"/>
    <property type="match status" value="1"/>
</dbReference>
<feature type="domain" description="PPIase FKBP-type" evidence="11">
    <location>
        <begin position="5"/>
        <end position="89"/>
    </location>
</feature>
<reference evidence="12 13" key="1">
    <citation type="journal article" date="2018" name="Elife">
        <title>Discovery and characterization of a prevalent human gut bacterial enzyme sufficient for the inactivation of a family of plant toxins.</title>
        <authorList>
            <person name="Koppel N."/>
            <person name="Bisanz J.E."/>
            <person name="Pandelia M.E."/>
            <person name="Turnbaugh P.J."/>
            <person name="Balskus E.P."/>
        </authorList>
    </citation>
    <scope>NUCLEOTIDE SEQUENCE [LARGE SCALE GENOMIC DNA]</scope>
    <source>
        <strain evidence="12 13">3C</strain>
    </source>
</reference>
<dbReference type="GO" id="GO:0005737">
    <property type="term" value="C:cytoplasm"/>
    <property type="evidence" value="ECO:0007669"/>
    <property type="project" value="UniProtKB-SubCell"/>
</dbReference>
<evidence type="ECO:0000256" key="8">
    <source>
        <dbReference type="ARBA" id="ARBA00037071"/>
    </source>
</evidence>
<dbReference type="PANTHER" id="PTHR47861:SF3">
    <property type="entry name" value="FKBP-TYPE PEPTIDYL-PROLYL CIS-TRANS ISOMERASE SLYD"/>
    <property type="match status" value="1"/>
</dbReference>
<sequence length="144" mass="16108">MDNTGKMVKVAYKGFFDDGSVFIDQTEQPIEFPCLDGWMPPAFIDTVRGMAVGETRQVHVGANEAYEERTEERVMEVERAKIPASVKLVVGEMVNLEDPTGQTYPARLVELTDEKAVFDLNHEAIAKALNFEMTLLDVAELPSR</sequence>
<comment type="similarity">
    <text evidence="3 10">Belongs to the FKBP-type PPIase family.</text>
</comment>
<evidence type="ECO:0000256" key="10">
    <source>
        <dbReference type="RuleBase" id="RU003915"/>
    </source>
</evidence>
<comment type="catalytic activity">
    <reaction evidence="1 9 10">
        <text>[protein]-peptidylproline (omega=180) = [protein]-peptidylproline (omega=0)</text>
        <dbReference type="Rhea" id="RHEA:16237"/>
        <dbReference type="Rhea" id="RHEA-COMP:10747"/>
        <dbReference type="Rhea" id="RHEA-COMP:10748"/>
        <dbReference type="ChEBI" id="CHEBI:83833"/>
        <dbReference type="ChEBI" id="CHEBI:83834"/>
        <dbReference type="EC" id="5.2.1.8"/>
    </reaction>
</comment>
<evidence type="ECO:0000313" key="12">
    <source>
        <dbReference type="EMBL" id="RDB65004.1"/>
    </source>
</evidence>